<protein>
    <submittedName>
        <fullName evidence="1">Aminotransferase</fullName>
    </submittedName>
</protein>
<dbReference type="GO" id="GO:0008483">
    <property type="term" value="F:transaminase activity"/>
    <property type="evidence" value="ECO:0007669"/>
    <property type="project" value="UniProtKB-KW"/>
</dbReference>
<accession>A0A6P2SLT2</accession>
<keyword evidence="1" id="KW-0032">Aminotransferase</keyword>
<keyword evidence="2" id="KW-1185">Reference proteome</keyword>
<sequence length="42" mass="4538">MRATGDRMLLSPPLVISRQEIDELVSKAKKAVDATAQQLGIS</sequence>
<dbReference type="AlphaFoldDB" id="A0A6P2SLT2"/>
<proteinExistence type="predicted"/>
<dbReference type="Gene3D" id="3.90.1150.10">
    <property type="entry name" value="Aspartate Aminotransferase, domain 1"/>
    <property type="match status" value="1"/>
</dbReference>
<evidence type="ECO:0000313" key="1">
    <source>
        <dbReference type="EMBL" id="VWC48929.1"/>
    </source>
</evidence>
<gene>
    <name evidence="1" type="ORF">BPA30113_07560</name>
</gene>
<reference evidence="1 2" key="1">
    <citation type="submission" date="2019-09" db="EMBL/GenBank/DDBJ databases">
        <authorList>
            <person name="Depoorter E."/>
        </authorList>
    </citation>
    <scope>NUCLEOTIDE SEQUENCE [LARGE SCALE GENOMIC DNA]</scope>
    <source>
        <strain evidence="1">LMG 30113</strain>
    </source>
</reference>
<organism evidence="1 2">
    <name type="scientific">Burkholderia paludis</name>
    <dbReference type="NCBI Taxonomy" id="1506587"/>
    <lineage>
        <taxon>Bacteria</taxon>
        <taxon>Pseudomonadati</taxon>
        <taxon>Pseudomonadota</taxon>
        <taxon>Betaproteobacteria</taxon>
        <taxon>Burkholderiales</taxon>
        <taxon>Burkholderiaceae</taxon>
        <taxon>Burkholderia</taxon>
        <taxon>Burkholderia cepacia complex</taxon>
    </lineage>
</organism>
<keyword evidence="1" id="KW-0808">Transferase</keyword>
<dbReference type="InterPro" id="IPR015422">
    <property type="entry name" value="PyrdxlP-dep_Trfase_small"/>
</dbReference>
<evidence type="ECO:0000313" key="2">
    <source>
        <dbReference type="Proteomes" id="UP000494330"/>
    </source>
</evidence>
<name>A0A6P2SLT2_9BURK</name>
<dbReference type="EMBL" id="CABVQD010000079">
    <property type="protein sequence ID" value="VWC48929.1"/>
    <property type="molecule type" value="Genomic_DNA"/>
</dbReference>
<dbReference type="Proteomes" id="UP000494330">
    <property type="component" value="Unassembled WGS sequence"/>
</dbReference>